<evidence type="ECO:0000256" key="1">
    <source>
        <dbReference type="PROSITE-ProRule" id="PRU00339"/>
    </source>
</evidence>
<proteinExistence type="predicted"/>
<dbReference type="InterPro" id="IPR019734">
    <property type="entry name" value="TPR_rpt"/>
</dbReference>
<sequence length="469" mass="51601">MLGNVTKAVIPILLIWSLFVVAMNMKARTLVEPIFVPKELVDIGLTDVAAQRALVTKLQQVVSDARETMPGDIKDQVQADEPEPVVDVPGTGISLQSIIQYTKQSIHFGDVTIRSSLIKDKTGYKVHVYITDPSSDVDDETTPAVETPLGALSAAALVVMKKHNKFIYASALATRDRKECYKSSKCGYEETTSAFHEVLKDDAYVRYHKWSWLALSKIDEDQHNYAGEVTKSLLAVRQDRTLFWAYYNWGIGLSEQGCDKQALQAFQQALSYRPRSDFANNAAGRQALILATEADGVDRHGRKRYLDLASSYLMIATEINPTYSEAYVNLAKVFMKLGDEPDATDAFDAVLLADSPQVRRADYFENKANLTIGSGLKPRHSLLNSMVNALKDAHVDDPMCSNDQLAGSILESKGCLSPEEKQFESEAGTQLANARKARLNATGGAPDCERQSIDANVGEAAPKLLAPVY</sequence>
<protein>
    <submittedName>
        <fullName evidence="2">Uncharacterized protein</fullName>
    </submittedName>
</protein>
<evidence type="ECO:0000313" key="3">
    <source>
        <dbReference type="Proteomes" id="UP000240638"/>
    </source>
</evidence>
<evidence type="ECO:0000313" key="2">
    <source>
        <dbReference type="EMBL" id="PTB18122.1"/>
    </source>
</evidence>
<organism evidence="2 3">
    <name type="scientific">Trinickia symbiotica</name>
    <dbReference type="NCBI Taxonomy" id="863227"/>
    <lineage>
        <taxon>Bacteria</taxon>
        <taxon>Pseudomonadati</taxon>
        <taxon>Pseudomonadota</taxon>
        <taxon>Betaproteobacteria</taxon>
        <taxon>Burkholderiales</taxon>
        <taxon>Burkholderiaceae</taxon>
        <taxon>Trinickia</taxon>
    </lineage>
</organism>
<comment type="caution">
    <text evidence="2">The sequence shown here is derived from an EMBL/GenBank/DDBJ whole genome shotgun (WGS) entry which is preliminary data.</text>
</comment>
<dbReference type="Proteomes" id="UP000240638">
    <property type="component" value="Unassembled WGS sequence"/>
</dbReference>
<keyword evidence="1" id="KW-0802">TPR repeat</keyword>
<dbReference type="EMBL" id="PYUC01000014">
    <property type="protein sequence ID" value="PTB18122.1"/>
    <property type="molecule type" value="Genomic_DNA"/>
</dbReference>
<dbReference type="InterPro" id="IPR011990">
    <property type="entry name" value="TPR-like_helical_dom_sf"/>
</dbReference>
<dbReference type="Gene3D" id="1.25.40.10">
    <property type="entry name" value="Tetratricopeptide repeat domain"/>
    <property type="match status" value="2"/>
</dbReference>
<dbReference type="PROSITE" id="PS50005">
    <property type="entry name" value="TPR"/>
    <property type="match status" value="2"/>
</dbReference>
<dbReference type="SMART" id="SM00028">
    <property type="entry name" value="TPR"/>
    <property type="match status" value="2"/>
</dbReference>
<dbReference type="SUPFAM" id="SSF48452">
    <property type="entry name" value="TPR-like"/>
    <property type="match status" value="1"/>
</dbReference>
<dbReference type="AlphaFoldDB" id="A0A2T3XNN0"/>
<reference evidence="2 3" key="1">
    <citation type="submission" date="2018-03" db="EMBL/GenBank/DDBJ databases">
        <title>Whole genome analyses suggest that Burkholderia sensu lato contains two further novel genera in the rhizoxinica-symbiotica group Mycetohabitans gen. nov., and Trinickia gen. nov.: implications for the evolution of diazotrophy and nodulation in the Burkholderiaceae.</title>
        <authorList>
            <person name="Estrada De Los Santos P."/>
            <person name="Palmer M."/>
            <person name="Chavez-Ramirez B."/>
            <person name="Steenkamp E.T."/>
            <person name="Hirsch A.M."/>
            <person name="Manyaka P."/>
            <person name="Maluk M."/>
            <person name="Lafos M."/>
            <person name="Crook M."/>
            <person name="Gross E."/>
            <person name="Simon M.F."/>
            <person name="Bueno Dos Reis Junior F."/>
            <person name="Poole P.S."/>
            <person name="Venter S.N."/>
            <person name="James E.K."/>
        </authorList>
    </citation>
    <scope>NUCLEOTIDE SEQUENCE [LARGE SCALE GENOMIC DNA]</scope>
    <source>
        <strain evidence="2 3">JPY-366</strain>
    </source>
</reference>
<feature type="repeat" description="TPR" evidence="1">
    <location>
        <begin position="324"/>
        <end position="357"/>
    </location>
</feature>
<accession>A0A2T3XNN0</accession>
<name>A0A2T3XNN0_9BURK</name>
<gene>
    <name evidence="2" type="ORF">C9I57_25200</name>
</gene>
<feature type="repeat" description="TPR" evidence="1">
    <location>
        <begin position="243"/>
        <end position="276"/>
    </location>
</feature>